<dbReference type="FunFam" id="3.30.70.330:FF:001067">
    <property type="entry name" value="Serine/arginine-rich splicing factor 4"/>
    <property type="match status" value="1"/>
</dbReference>
<evidence type="ECO:0000256" key="8">
    <source>
        <dbReference type="ARBA" id="ARBA00023242"/>
    </source>
</evidence>
<dbReference type="GO" id="GO:0006397">
    <property type="term" value="P:mRNA processing"/>
    <property type="evidence" value="ECO:0007669"/>
    <property type="project" value="UniProtKB-KW"/>
</dbReference>
<keyword evidence="13" id="KW-1185">Reference proteome</keyword>
<evidence type="ECO:0000256" key="2">
    <source>
        <dbReference type="ARBA" id="ARBA00010269"/>
    </source>
</evidence>
<evidence type="ECO:0000256" key="1">
    <source>
        <dbReference type="ARBA" id="ARBA00004123"/>
    </source>
</evidence>
<dbReference type="GO" id="GO:0003729">
    <property type="term" value="F:mRNA binding"/>
    <property type="evidence" value="ECO:0007669"/>
    <property type="project" value="TreeGrafter"/>
</dbReference>
<dbReference type="PANTHER" id="PTHR23003">
    <property type="entry name" value="RNA RECOGNITION MOTIF RRM DOMAIN CONTAINING PROTEIN"/>
    <property type="match status" value="1"/>
</dbReference>
<feature type="domain" description="RRM" evidence="11">
    <location>
        <begin position="105"/>
        <end position="173"/>
    </location>
</feature>
<keyword evidence="3" id="KW-0597">Phosphoprotein</keyword>
<dbReference type="InterPro" id="IPR000504">
    <property type="entry name" value="RRM_dom"/>
</dbReference>
<keyword evidence="7" id="KW-0508">mRNA splicing</keyword>
<dbReference type="InterPro" id="IPR035979">
    <property type="entry name" value="RBD_domain_sf"/>
</dbReference>
<dbReference type="SMART" id="SM00360">
    <property type="entry name" value="RRM"/>
    <property type="match status" value="2"/>
</dbReference>
<dbReference type="OrthoDB" id="1099063at2759"/>
<evidence type="ECO:0000256" key="10">
    <source>
        <dbReference type="SAM" id="MobiDB-lite"/>
    </source>
</evidence>
<reference evidence="12 13" key="1">
    <citation type="submission" date="2020-04" db="EMBL/GenBank/DDBJ databases">
        <authorList>
            <person name="Laetsch R D."/>
            <person name="Stevens L."/>
            <person name="Kumar S."/>
            <person name="Blaxter L. M."/>
        </authorList>
    </citation>
    <scope>NUCLEOTIDE SEQUENCE [LARGE SCALE GENOMIC DNA]</scope>
</reference>
<dbReference type="GO" id="GO:0008380">
    <property type="term" value="P:RNA splicing"/>
    <property type="evidence" value="ECO:0007669"/>
    <property type="project" value="UniProtKB-KW"/>
</dbReference>
<name>A0A8S1EY04_9PELO</name>
<evidence type="ECO:0000256" key="9">
    <source>
        <dbReference type="PROSITE-ProRule" id="PRU00176"/>
    </source>
</evidence>
<keyword evidence="5" id="KW-0677">Repeat</keyword>
<sequence length="280" mass="32287">MSRVYVGRLPNRATEKDIQHFFRGYGKLVDIILKNGFGFVEFDDPRDADDAIYDLNGKELCGEKIILEFPRRKVGYNEDRGRGGGGGGSYGRRESRYGRPCSTRFRLIIENLSTRYTWQEIKDHIRRMGIEPTYSEAHKKKLNEALICFSSHDDLRRAMDKLDGEELNGRKLKCFDDTQRSMSRSRSRSRDRKRSRSSSRSRSRSRSPPPRRRSASRSRSRSGSPKRKGDKRPRSRSVSRDRSRSRDRKSRTPSPRGSPPGRSPSPKKKRADSGSSTPDR</sequence>
<dbReference type="SUPFAM" id="SSF54928">
    <property type="entry name" value="RNA-binding domain, RBD"/>
    <property type="match status" value="1"/>
</dbReference>
<keyword evidence="4" id="KW-0507">mRNA processing</keyword>
<accession>A0A8S1EY04</accession>
<keyword evidence="6 9" id="KW-0694">RNA-binding</keyword>
<evidence type="ECO:0000259" key="11">
    <source>
        <dbReference type="PROSITE" id="PS50102"/>
    </source>
</evidence>
<evidence type="ECO:0000256" key="3">
    <source>
        <dbReference type="ARBA" id="ARBA00022553"/>
    </source>
</evidence>
<dbReference type="InterPro" id="IPR012677">
    <property type="entry name" value="Nucleotide-bd_a/b_plait_sf"/>
</dbReference>
<evidence type="ECO:0000256" key="6">
    <source>
        <dbReference type="ARBA" id="ARBA00022884"/>
    </source>
</evidence>
<dbReference type="Pfam" id="PF00076">
    <property type="entry name" value="RRM_1"/>
    <property type="match status" value="2"/>
</dbReference>
<evidence type="ECO:0000256" key="4">
    <source>
        <dbReference type="ARBA" id="ARBA00022664"/>
    </source>
</evidence>
<dbReference type="FunFam" id="3.30.70.330:FF:000028">
    <property type="entry name" value="Putative serine/arginine-rich splicing factor 4"/>
    <property type="match status" value="1"/>
</dbReference>
<dbReference type="PROSITE" id="PS50102">
    <property type="entry name" value="RRM"/>
    <property type="match status" value="2"/>
</dbReference>
<comment type="caution">
    <text evidence="12">The sequence shown here is derived from an EMBL/GenBank/DDBJ whole genome shotgun (WGS) entry which is preliminary data.</text>
</comment>
<protein>
    <recommendedName>
        <fullName evidence="11">RRM domain-containing protein</fullName>
    </recommendedName>
</protein>
<dbReference type="CDD" id="cd12339">
    <property type="entry name" value="RRM2_SRSF1_4_like"/>
    <property type="match status" value="1"/>
</dbReference>
<organism evidence="12 13">
    <name type="scientific">Caenorhabditis bovis</name>
    <dbReference type="NCBI Taxonomy" id="2654633"/>
    <lineage>
        <taxon>Eukaryota</taxon>
        <taxon>Metazoa</taxon>
        <taxon>Ecdysozoa</taxon>
        <taxon>Nematoda</taxon>
        <taxon>Chromadorea</taxon>
        <taxon>Rhabditida</taxon>
        <taxon>Rhabditina</taxon>
        <taxon>Rhabditomorpha</taxon>
        <taxon>Rhabditoidea</taxon>
        <taxon>Rhabditidae</taxon>
        <taxon>Peloderinae</taxon>
        <taxon>Caenorhabditis</taxon>
    </lineage>
</organism>
<evidence type="ECO:0000313" key="13">
    <source>
        <dbReference type="Proteomes" id="UP000494206"/>
    </source>
</evidence>
<dbReference type="EMBL" id="CADEPM010000004">
    <property type="protein sequence ID" value="CAB3404562.1"/>
    <property type="molecule type" value="Genomic_DNA"/>
</dbReference>
<proteinExistence type="inferred from homology"/>
<comment type="similarity">
    <text evidence="2">Belongs to the splicing factor SR family.</text>
</comment>
<dbReference type="Proteomes" id="UP000494206">
    <property type="component" value="Unassembled WGS sequence"/>
</dbReference>
<dbReference type="CDD" id="cd12337">
    <property type="entry name" value="RRM1_SRSF4_like"/>
    <property type="match status" value="1"/>
</dbReference>
<gene>
    <name evidence="12" type="ORF">CBOVIS_LOCUS6878</name>
</gene>
<comment type="subcellular location">
    <subcellularLocation>
        <location evidence="1">Nucleus</location>
    </subcellularLocation>
</comment>
<dbReference type="GO" id="GO:0005634">
    <property type="term" value="C:nucleus"/>
    <property type="evidence" value="ECO:0007669"/>
    <property type="project" value="UniProtKB-SubCell"/>
</dbReference>
<feature type="domain" description="RRM" evidence="11">
    <location>
        <begin position="2"/>
        <end position="72"/>
    </location>
</feature>
<evidence type="ECO:0000256" key="5">
    <source>
        <dbReference type="ARBA" id="ARBA00022737"/>
    </source>
</evidence>
<evidence type="ECO:0000313" key="12">
    <source>
        <dbReference type="EMBL" id="CAB3404562.1"/>
    </source>
</evidence>
<dbReference type="GO" id="GO:0005737">
    <property type="term" value="C:cytoplasm"/>
    <property type="evidence" value="ECO:0007669"/>
    <property type="project" value="TreeGrafter"/>
</dbReference>
<evidence type="ECO:0000256" key="7">
    <source>
        <dbReference type="ARBA" id="ARBA00023187"/>
    </source>
</evidence>
<dbReference type="PANTHER" id="PTHR23003:SF51">
    <property type="entry name" value="SERINE-ARGININE PROTEIN 55"/>
    <property type="match status" value="1"/>
</dbReference>
<dbReference type="InterPro" id="IPR050374">
    <property type="entry name" value="RRT5_SRSF_SR"/>
</dbReference>
<feature type="region of interest" description="Disordered" evidence="10">
    <location>
        <begin position="173"/>
        <end position="280"/>
    </location>
</feature>
<dbReference type="Gene3D" id="3.30.70.330">
    <property type="match status" value="2"/>
</dbReference>
<feature type="compositionally biased region" description="Basic residues" evidence="10">
    <location>
        <begin position="183"/>
        <end position="237"/>
    </location>
</feature>
<dbReference type="AlphaFoldDB" id="A0A8S1EY04"/>
<keyword evidence="8" id="KW-0539">Nucleus</keyword>